<dbReference type="OrthoDB" id="3268787at2759"/>
<proteinExistence type="predicted"/>
<name>A0A9P3LI91_9APHY</name>
<dbReference type="InterPro" id="IPR000210">
    <property type="entry name" value="BTB/POZ_dom"/>
</dbReference>
<dbReference type="AlphaFoldDB" id="A0A9P3LI91"/>
<accession>A0A9P3LI91</accession>
<protein>
    <recommendedName>
        <fullName evidence="1">BTB domain-containing protein</fullName>
    </recommendedName>
</protein>
<comment type="caution">
    <text evidence="2">The sequence shown here is derived from an EMBL/GenBank/DDBJ whole genome shotgun (WGS) entry which is preliminary data.</text>
</comment>
<dbReference type="PROSITE" id="PS50097">
    <property type="entry name" value="BTB"/>
    <property type="match status" value="1"/>
</dbReference>
<dbReference type="Proteomes" id="UP000703269">
    <property type="component" value="Unassembled WGS sequence"/>
</dbReference>
<organism evidence="2 3">
    <name type="scientific">Phanerochaete sordida</name>
    <dbReference type="NCBI Taxonomy" id="48140"/>
    <lineage>
        <taxon>Eukaryota</taxon>
        <taxon>Fungi</taxon>
        <taxon>Dikarya</taxon>
        <taxon>Basidiomycota</taxon>
        <taxon>Agaricomycotina</taxon>
        <taxon>Agaricomycetes</taxon>
        <taxon>Polyporales</taxon>
        <taxon>Phanerochaetaceae</taxon>
        <taxon>Phanerochaete</taxon>
    </lineage>
</organism>
<dbReference type="Pfam" id="PF00651">
    <property type="entry name" value="BTB"/>
    <property type="match status" value="1"/>
</dbReference>
<sequence>MDQNSGLIEHDKLYFADGDVVLSAKNETLEPQATVLFRVDKLFLSRHSEVFHNMFADASEFGQETYDGVPLVPMTDRGEDLALLISIIYDPSALHNFLEGTPPAELATQVLGLADISRKYMVGKVCETIVAKVQSLWPTTLEEWDAHRRRLGEAQMEYIPESIEACGGAFPEPASTIVFALKHDVPSVLPAAFYQLACTRFDHVYGNDERPGDRFGAVQGFLAAHWELLDMQTLRRFLLGKEYMLGDFKATFDGLADEVQADPSFHPGRSHEERHQRALCEPIMKDAVTARLEDRLCSVSNLADLDCLQILEESNFHVHVAELCFSCKLLVNQHVDAHRERIWGCLPEWFRTEGDT</sequence>
<dbReference type="EMBL" id="BPQB01000053">
    <property type="protein sequence ID" value="GJE95878.1"/>
    <property type="molecule type" value="Genomic_DNA"/>
</dbReference>
<evidence type="ECO:0000313" key="2">
    <source>
        <dbReference type="EMBL" id="GJE95878.1"/>
    </source>
</evidence>
<gene>
    <name evidence="2" type="ORF">PsYK624_120690</name>
</gene>
<feature type="domain" description="BTB" evidence="1">
    <location>
        <begin position="18"/>
        <end position="90"/>
    </location>
</feature>
<evidence type="ECO:0000259" key="1">
    <source>
        <dbReference type="PROSITE" id="PS50097"/>
    </source>
</evidence>
<reference evidence="2 3" key="1">
    <citation type="submission" date="2021-08" db="EMBL/GenBank/DDBJ databases">
        <title>Draft Genome Sequence of Phanerochaete sordida strain YK-624.</title>
        <authorList>
            <person name="Mori T."/>
            <person name="Dohra H."/>
            <person name="Suzuki T."/>
            <person name="Kawagishi H."/>
            <person name="Hirai H."/>
        </authorList>
    </citation>
    <scope>NUCLEOTIDE SEQUENCE [LARGE SCALE GENOMIC DNA]</scope>
    <source>
        <strain evidence="2 3">YK-624</strain>
    </source>
</reference>
<keyword evidence="3" id="KW-1185">Reference proteome</keyword>
<evidence type="ECO:0000313" key="3">
    <source>
        <dbReference type="Proteomes" id="UP000703269"/>
    </source>
</evidence>